<feature type="region of interest" description="Disordered" evidence="1">
    <location>
        <begin position="1"/>
        <end position="27"/>
    </location>
</feature>
<accession>A0A7W9HCH7</accession>
<dbReference type="AlphaFoldDB" id="A0A7W9HCH7"/>
<gene>
    <name evidence="2" type="ORF">HDA41_007383</name>
</gene>
<sequence>MIRGASRRADVWLNRGNGKGGFDSRSQVGKITNWSDVRIS</sequence>
<proteinExistence type="predicted"/>
<evidence type="ECO:0000313" key="2">
    <source>
        <dbReference type="EMBL" id="MBB5799419.1"/>
    </source>
</evidence>
<evidence type="ECO:0000256" key="1">
    <source>
        <dbReference type="SAM" id="MobiDB-lite"/>
    </source>
</evidence>
<protein>
    <submittedName>
        <fullName evidence="2">Uncharacterized protein</fullName>
    </submittedName>
</protein>
<dbReference type="EMBL" id="JACHNE010000001">
    <property type="protein sequence ID" value="MBB5799419.1"/>
    <property type="molecule type" value="Genomic_DNA"/>
</dbReference>
<dbReference type="Proteomes" id="UP000590647">
    <property type="component" value="Unassembled WGS sequence"/>
</dbReference>
<comment type="caution">
    <text evidence="2">The sequence shown here is derived from an EMBL/GenBank/DDBJ whole genome shotgun (WGS) entry which is preliminary data.</text>
</comment>
<name>A0A7W9HCH7_9ACTN</name>
<dbReference type="RefSeq" id="WP_260423387.1">
    <property type="nucleotide sequence ID" value="NZ_JACHNE010000001.1"/>
</dbReference>
<evidence type="ECO:0000313" key="3">
    <source>
        <dbReference type="Proteomes" id="UP000590647"/>
    </source>
</evidence>
<keyword evidence="3" id="KW-1185">Reference proteome</keyword>
<reference evidence="2 3" key="1">
    <citation type="submission" date="2020-08" db="EMBL/GenBank/DDBJ databases">
        <title>Sequencing the genomes of 1000 actinobacteria strains.</title>
        <authorList>
            <person name="Klenk H.-P."/>
        </authorList>
    </citation>
    <scope>NUCLEOTIDE SEQUENCE [LARGE SCALE GENOMIC DNA]</scope>
    <source>
        <strain evidence="2 3">DSM 40084</strain>
    </source>
</reference>
<organism evidence="2 3">
    <name type="scientific">Streptomyces caelestis</name>
    <dbReference type="NCBI Taxonomy" id="36816"/>
    <lineage>
        <taxon>Bacteria</taxon>
        <taxon>Bacillati</taxon>
        <taxon>Actinomycetota</taxon>
        <taxon>Actinomycetes</taxon>
        <taxon>Kitasatosporales</taxon>
        <taxon>Streptomycetaceae</taxon>
        <taxon>Streptomyces</taxon>
    </lineage>
</organism>